<keyword evidence="4 6" id="KW-0472">Membrane</keyword>
<evidence type="ECO:0000256" key="5">
    <source>
        <dbReference type="SAM" id="MobiDB-lite"/>
    </source>
</evidence>
<feature type="transmembrane region" description="Helical" evidence="6">
    <location>
        <begin position="107"/>
        <end position="126"/>
    </location>
</feature>
<dbReference type="GO" id="GO:0004930">
    <property type="term" value="F:G protein-coupled receptor activity"/>
    <property type="evidence" value="ECO:0007669"/>
    <property type="project" value="TreeGrafter"/>
</dbReference>
<dbReference type="EMBL" id="MU128962">
    <property type="protein sequence ID" value="KAF9514271.1"/>
    <property type="molecule type" value="Genomic_DNA"/>
</dbReference>
<evidence type="ECO:0000313" key="8">
    <source>
        <dbReference type="Proteomes" id="UP000886523"/>
    </source>
</evidence>
<comment type="caution">
    <text evidence="7">The sequence shown here is derived from an EMBL/GenBank/DDBJ whole genome shotgun (WGS) entry which is preliminary data.</text>
</comment>
<evidence type="ECO:0008006" key="9">
    <source>
        <dbReference type="Google" id="ProtNLM"/>
    </source>
</evidence>
<dbReference type="GO" id="GO:0005886">
    <property type="term" value="C:plasma membrane"/>
    <property type="evidence" value="ECO:0007669"/>
    <property type="project" value="TreeGrafter"/>
</dbReference>
<organism evidence="7 8">
    <name type="scientific">Hydnum rufescens UP504</name>
    <dbReference type="NCBI Taxonomy" id="1448309"/>
    <lineage>
        <taxon>Eukaryota</taxon>
        <taxon>Fungi</taxon>
        <taxon>Dikarya</taxon>
        <taxon>Basidiomycota</taxon>
        <taxon>Agaricomycotina</taxon>
        <taxon>Agaricomycetes</taxon>
        <taxon>Cantharellales</taxon>
        <taxon>Hydnaceae</taxon>
        <taxon>Hydnum</taxon>
    </lineage>
</organism>
<evidence type="ECO:0000256" key="2">
    <source>
        <dbReference type="ARBA" id="ARBA00022692"/>
    </source>
</evidence>
<evidence type="ECO:0000256" key="1">
    <source>
        <dbReference type="ARBA" id="ARBA00004141"/>
    </source>
</evidence>
<feature type="transmembrane region" description="Helical" evidence="6">
    <location>
        <begin position="14"/>
        <end position="34"/>
    </location>
</feature>
<evidence type="ECO:0000313" key="7">
    <source>
        <dbReference type="EMBL" id="KAF9514271.1"/>
    </source>
</evidence>
<dbReference type="GO" id="GO:0007189">
    <property type="term" value="P:adenylate cyclase-activating G protein-coupled receptor signaling pathway"/>
    <property type="evidence" value="ECO:0007669"/>
    <property type="project" value="TreeGrafter"/>
</dbReference>
<feature type="transmembrane region" description="Helical" evidence="6">
    <location>
        <begin position="138"/>
        <end position="160"/>
    </location>
</feature>
<keyword evidence="3 6" id="KW-1133">Transmembrane helix</keyword>
<comment type="subcellular location">
    <subcellularLocation>
        <location evidence="1">Membrane</location>
        <topology evidence="1">Multi-pass membrane protein</topology>
    </subcellularLocation>
</comment>
<keyword evidence="8" id="KW-1185">Reference proteome</keyword>
<feature type="transmembrane region" description="Helical" evidence="6">
    <location>
        <begin position="67"/>
        <end position="87"/>
    </location>
</feature>
<reference evidence="7" key="1">
    <citation type="journal article" date="2020" name="Nat. Commun.">
        <title>Large-scale genome sequencing of mycorrhizal fungi provides insights into the early evolution of symbiotic traits.</title>
        <authorList>
            <person name="Miyauchi S."/>
            <person name="Kiss E."/>
            <person name="Kuo A."/>
            <person name="Drula E."/>
            <person name="Kohler A."/>
            <person name="Sanchez-Garcia M."/>
            <person name="Morin E."/>
            <person name="Andreopoulos B."/>
            <person name="Barry K.W."/>
            <person name="Bonito G."/>
            <person name="Buee M."/>
            <person name="Carver A."/>
            <person name="Chen C."/>
            <person name="Cichocki N."/>
            <person name="Clum A."/>
            <person name="Culley D."/>
            <person name="Crous P.W."/>
            <person name="Fauchery L."/>
            <person name="Girlanda M."/>
            <person name="Hayes R.D."/>
            <person name="Keri Z."/>
            <person name="LaButti K."/>
            <person name="Lipzen A."/>
            <person name="Lombard V."/>
            <person name="Magnuson J."/>
            <person name="Maillard F."/>
            <person name="Murat C."/>
            <person name="Nolan M."/>
            <person name="Ohm R.A."/>
            <person name="Pangilinan J."/>
            <person name="Pereira M.F."/>
            <person name="Perotto S."/>
            <person name="Peter M."/>
            <person name="Pfister S."/>
            <person name="Riley R."/>
            <person name="Sitrit Y."/>
            <person name="Stielow J.B."/>
            <person name="Szollosi G."/>
            <person name="Zifcakova L."/>
            <person name="Stursova M."/>
            <person name="Spatafora J.W."/>
            <person name="Tedersoo L."/>
            <person name="Vaario L.M."/>
            <person name="Yamada A."/>
            <person name="Yan M."/>
            <person name="Wang P."/>
            <person name="Xu J."/>
            <person name="Bruns T."/>
            <person name="Baldrian P."/>
            <person name="Vilgalys R."/>
            <person name="Dunand C."/>
            <person name="Henrissat B."/>
            <person name="Grigoriev I.V."/>
            <person name="Hibbett D."/>
            <person name="Nagy L.G."/>
            <person name="Martin F.M."/>
        </authorList>
    </citation>
    <scope>NUCLEOTIDE SEQUENCE</scope>
    <source>
        <strain evidence="7">UP504</strain>
    </source>
</reference>
<dbReference type="Gene3D" id="1.20.1070.10">
    <property type="entry name" value="Rhodopsin 7-helix transmembrane proteins"/>
    <property type="match status" value="1"/>
</dbReference>
<dbReference type="OrthoDB" id="100006at2759"/>
<proteinExistence type="predicted"/>
<dbReference type="AlphaFoldDB" id="A0A9P6AYB5"/>
<name>A0A9P6AYB5_9AGAM</name>
<accession>A0A9P6AYB5</accession>
<sequence>MFPGMLNRSQVRRLAAAMIVFIFLFITLMVTIPATTIPHYYGDTGAWCWITDTSVEASRLKIGSEYAYFWLAAAVSLVLYGIIVVNWLREATAKRDRRRHREALSMVWYPIAFTAEVFPISLVRLLQFNRKGPRPRHGFVVLAAIIIASSGAVNVLLWLLTGRRFGFSDSPEGDEEEDRRRDSYTMPMISPAERGLHPPAATAGGGLPISHPSFPEDPPTTQRLYVPEPYVWMPPRTPPPP</sequence>
<dbReference type="PANTHER" id="PTHR23112:SF37">
    <property type="entry name" value="G PROTEIN-COUPLED RECEPTOR GPR1"/>
    <property type="match status" value="1"/>
</dbReference>
<evidence type="ECO:0000256" key="3">
    <source>
        <dbReference type="ARBA" id="ARBA00022989"/>
    </source>
</evidence>
<protein>
    <recommendedName>
        <fullName evidence="9">Glucose receptor Git3 N-terminal domain-containing protein</fullName>
    </recommendedName>
</protein>
<feature type="region of interest" description="Disordered" evidence="5">
    <location>
        <begin position="187"/>
        <end position="241"/>
    </location>
</feature>
<gene>
    <name evidence="7" type="ORF">BS47DRAFT_1343207</name>
</gene>
<keyword evidence="2 6" id="KW-0812">Transmembrane</keyword>
<dbReference type="SUPFAM" id="SSF81321">
    <property type="entry name" value="Family A G protein-coupled receptor-like"/>
    <property type="match status" value="1"/>
</dbReference>
<evidence type="ECO:0000256" key="4">
    <source>
        <dbReference type="ARBA" id="ARBA00023136"/>
    </source>
</evidence>
<dbReference type="Proteomes" id="UP000886523">
    <property type="component" value="Unassembled WGS sequence"/>
</dbReference>
<evidence type="ECO:0000256" key="6">
    <source>
        <dbReference type="SAM" id="Phobius"/>
    </source>
</evidence>
<dbReference type="PANTHER" id="PTHR23112">
    <property type="entry name" value="G PROTEIN-COUPLED RECEPTOR 157-RELATED"/>
    <property type="match status" value="1"/>
</dbReference>